<protein>
    <submittedName>
        <fullName evidence="1">Uncharacterized protein</fullName>
    </submittedName>
</protein>
<accession>A0ABT8UCU9</accession>
<name>A0ABT8UCU9_9MYCO</name>
<evidence type="ECO:0000313" key="1">
    <source>
        <dbReference type="EMBL" id="MDO3635614.1"/>
    </source>
</evidence>
<gene>
    <name evidence="1" type="ORF">Q2100_07670</name>
</gene>
<dbReference type="EMBL" id="JAUMSQ010000035">
    <property type="protein sequence ID" value="MDO3635614.1"/>
    <property type="molecule type" value="Genomic_DNA"/>
</dbReference>
<proteinExistence type="predicted"/>
<comment type="caution">
    <text evidence="1">The sequence shown here is derived from an EMBL/GenBank/DDBJ whole genome shotgun (WGS) entry which is preliminary data.</text>
</comment>
<keyword evidence="2" id="KW-1185">Reference proteome</keyword>
<reference evidence="1" key="1">
    <citation type="submission" date="2023-07" db="EMBL/GenBank/DDBJ databases">
        <title>Mycolicibacterium sp. nov., a novel bacterial species.</title>
        <authorList>
            <person name="Cao Y."/>
        </authorList>
    </citation>
    <scope>NUCLEOTIDE SEQUENCE</scope>
    <source>
        <strain evidence="1">KC 300</strain>
    </source>
</reference>
<organism evidence="1 2">
    <name type="scientific">Mycolicibacterium arseniciresistens</name>
    <dbReference type="NCBI Taxonomy" id="3062257"/>
    <lineage>
        <taxon>Bacteria</taxon>
        <taxon>Bacillati</taxon>
        <taxon>Actinomycetota</taxon>
        <taxon>Actinomycetes</taxon>
        <taxon>Mycobacteriales</taxon>
        <taxon>Mycobacteriaceae</taxon>
        <taxon>Mycolicibacterium</taxon>
    </lineage>
</organism>
<dbReference type="Proteomes" id="UP001168823">
    <property type="component" value="Unassembled WGS sequence"/>
</dbReference>
<sequence length="50" mass="5711">MLMFLGALTFVYVSARAVGDGEYRTEFLDPLVEDLRTTVTARNRYRSHGD</sequence>
<evidence type="ECO:0000313" key="2">
    <source>
        <dbReference type="Proteomes" id="UP001168823"/>
    </source>
</evidence>